<dbReference type="PANTHER" id="PTHR10948">
    <property type="entry name" value="TRANSPOSASE"/>
    <property type="match status" value="1"/>
</dbReference>
<sequence>MSKKDNTVKTDKNQYHHLKKEDRIKIEFMINEKDENGKRLYSNTDIAKKIGVHKSTISRELKRIKSKISVITGKIKNLPYSAYRAQNDYEFKRGLSKANYILDKYPKMRKYIEDKILNEKWAPDVIVGVMNKEKKYLEDGFTSISVPTIYNAIRYGIIKVKITDMRRMTKFEKPTKDVQKKEVPENKRKYSIERRPESINNRLEFGHFELDTVIGSSKGIHSCLLTMTERKTRFEIALKIESKSSEAVVKKVEQLKVYLRKNFSKIIKSLTTDNGSEFSDFLSIISNTDTKIYFCHPYASCEKGTNERHNGILRYFIPKGTNIDDYSYEYINSSVNWMNNYPRKILDYKTPIEALKEEIKDDKILKKILNIQKMVNA</sequence>
<dbReference type="SUPFAM" id="SSF53098">
    <property type="entry name" value="Ribonuclease H-like"/>
    <property type="match status" value="1"/>
</dbReference>
<dbReference type="InterPro" id="IPR051917">
    <property type="entry name" value="Transposase-Integrase"/>
</dbReference>
<evidence type="ECO:0000259" key="2">
    <source>
        <dbReference type="PROSITE" id="PS50994"/>
    </source>
</evidence>
<dbReference type="GO" id="GO:0003676">
    <property type="term" value="F:nucleic acid binding"/>
    <property type="evidence" value="ECO:0007669"/>
    <property type="project" value="InterPro"/>
</dbReference>
<dbReference type="GO" id="GO:0015074">
    <property type="term" value="P:DNA integration"/>
    <property type="evidence" value="ECO:0007669"/>
    <property type="project" value="InterPro"/>
</dbReference>
<comment type="caution">
    <text evidence="3">The sequence shown here is derived from an EMBL/GenBank/DDBJ whole genome shotgun (WGS) entry which is preliminary data.</text>
</comment>
<dbReference type="NCBIfam" id="NF033563">
    <property type="entry name" value="transpos_IS30"/>
    <property type="match status" value="1"/>
</dbReference>
<dbReference type="Pfam" id="PF13936">
    <property type="entry name" value="HTH_38"/>
    <property type="match status" value="1"/>
</dbReference>
<dbReference type="InterPro" id="IPR025246">
    <property type="entry name" value="IS30-like_HTH"/>
</dbReference>
<evidence type="ECO:0000256" key="1">
    <source>
        <dbReference type="ARBA" id="ARBA00023172"/>
    </source>
</evidence>
<dbReference type="GO" id="GO:0005829">
    <property type="term" value="C:cytosol"/>
    <property type="evidence" value="ECO:0007669"/>
    <property type="project" value="TreeGrafter"/>
</dbReference>
<protein>
    <submittedName>
        <fullName evidence="3">IS30 family transposase</fullName>
    </submittedName>
</protein>
<dbReference type="InterPro" id="IPR036397">
    <property type="entry name" value="RNaseH_sf"/>
</dbReference>
<organism evidence="3 4">
    <name type="scientific">Candidatus Coprosoma intestinipullorum</name>
    <dbReference type="NCBI Taxonomy" id="2840752"/>
    <lineage>
        <taxon>Bacteria</taxon>
        <taxon>Bacillati</taxon>
        <taxon>Bacillota</taxon>
        <taxon>Bacillota incertae sedis</taxon>
        <taxon>Candidatus Coprosoma</taxon>
    </lineage>
</organism>
<dbReference type="InterPro" id="IPR012337">
    <property type="entry name" value="RNaseH-like_sf"/>
</dbReference>
<proteinExistence type="predicted"/>
<dbReference type="PANTHER" id="PTHR10948:SF23">
    <property type="entry name" value="TRANSPOSASE INSI FOR INSERTION SEQUENCE ELEMENT IS30A-RELATED"/>
    <property type="match status" value="1"/>
</dbReference>
<name>A0A9D0ZQB8_9FIRM</name>
<dbReference type="Gene3D" id="3.30.420.10">
    <property type="entry name" value="Ribonuclease H-like superfamily/Ribonuclease H"/>
    <property type="match status" value="1"/>
</dbReference>
<reference evidence="3" key="2">
    <citation type="journal article" date="2021" name="PeerJ">
        <title>Extensive microbial diversity within the chicken gut microbiome revealed by metagenomics and culture.</title>
        <authorList>
            <person name="Gilroy R."/>
            <person name="Ravi A."/>
            <person name="Getino M."/>
            <person name="Pursley I."/>
            <person name="Horton D.L."/>
            <person name="Alikhan N.F."/>
            <person name="Baker D."/>
            <person name="Gharbi K."/>
            <person name="Hall N."/>
            <person name="Watson M."/>
            <person name="Adriaenssens E.M."/>
            <person name="Foster-Nyarko E."/>
            <person name="Jarju S."/>
            <person name="Secka A."/>
            <person name="Antonio M."/>
            <person name="Oren A."/>
            <person name="Chaudhuri R.R."/>
            <person name="La Ragione R."/>
            <person name="Hildebrand F."/>
            <person name="Pallen M.J."/>
        </authorList>
    </citation>
    <scope>NUCLEOTIDE SEQUENCE</scope>
    <source>
        <strain evidence="3">CHK147-3167</strain>
    </source>
</reference>
<dbReference type="InterPro" id="IPR001584">
    <property type="entry name" value="Integrase_cat-core"/>
</dbReference>
<reference evidence="3" key="1">
    <citation type="submission" date="2020-10" db="EMBL/GenBank/DDBJ databases">
        <authorList>
            <person name="Gilroy R."/>
        </authorList>
    </citation>
    <scope>NUCLEOTIDE SEQUENCE</scope>
    <source>
        <strain evidence="3">CHK147-3167</strain>
    </source>
</reference>
<dbReference type="Proteomes" id="UP000886786">
    <property type="component" value="Unassembled WGS sequence"/>
</dbReference>
<dbReference type="AlphaFoldDB" id="A0A9D0ZQB8"/>
<feature type="domain" description="Integrase catalytic" evidence="2">
    <location>
        <begin position="192"/>
        <end position="359"/>
    </location>
</feature>
<accession>A0A9D0ZQB8</accession>
<dbReference type="GO" id="GO:0006310">
    <property type="term" value="P:DNA recombination"/>
    <property type="evidence" value="ECO:0007669"/>
    <property type="project" value="UniProtKB-KW"/>
</dbReference>
<dbReference type="PROSITE" id="PS50994">
    <property type="entry name" value="INTEGRASE"/>
    <property type="match status" value="1"/>
</dbReference>
<evidence type="ECO:0000313" key="4">
    <source>
        <dbReference type="Proteomes" id="UP000886786"/>
    </source>
</evidence>
<dbReference type="EMBL" id="DVFV01000046">
    <property type="protein sequence ID" value="HIQ90501.1"/>
    <property type="molecule type" value="Genomic_DNA"/>
</dbReference>
<gene>
    <name evidence="3" type="ORF">IAB27_02585</name>
</gene>
<evidence type="ECO:0000313" key="3">
    <source>
        <dbReference type="EMBL" id="HIQ90501.1"/>
    </source>
</evidence>
<keyword evidence="1" id="KW-0233">DNA recombination</keyword>
<dbReference type="GO" id="GO:0004803">
    <property type="term" value="F:transposase activity"/>
    <property type="evidence" value="ECO:0007669"/>
    <property type="project" value="TreeGrafter"/>
</dbReference>
<dbReference type="GO" id="GO:0032196">
    <property type="term" value="P:transposition"/>
    <property type="evidence" value="ECO:0007669"/>
    <property type="project" value="TreeGrafter"/>
</dbReference>
<dbReference type="InterPro" id="IPR053392">
    <property type="entry name" value="Transposase_IS30-like"/>
</dbReference>
<dbReference type="Pfam" id="PF00665">
    <property type="entry name" value="rve"/>
    <property type="match status" value="1"/>
</dbReference>